<keyword evidence="3" id="KW-0804">Transcription</keyword>
<dbReference type="Gene3D" id="1.10.357.10">
    <property type="entry name" value="Tetracycline Repressor, domain 2"/>
    <property type="match status" value="1"/>
</dbReference>
<evidence type="ECO:0000256" key="3">
    <source>
        <dbReference type="ARBA" id="ARBA00023163"/>
    </source>
</evidence>
<feature type="DNA-binding region" description="H-T-H motif" evidence="4">
    <location>
        <begin position="40"/>
        <end position="59"/>
    </location>
</feature>
<dbReference type="InterPro" id="IPR050109">
    <property type="entry name" value="HTH-type_TetR-like_transc_reg"/>
</dbReference>
<dbReference type="InterPro" id="IPR001647">
    <property type="entry name" value="HTH_TetR"/>
</dbReference>
<evidence type="ECO:0000256" key="1">
    <source>
        <dbReference type="ARBA" id="ARBA00023015"/>
    </source>
</evidence>
<dbReference type="InterPro" id="IPR009057">
    <property type="entry name" value="Homeodomain-like_sf"/>
</dbReference>
<keyword evidence="1" id="KW-0805">Transcription regulation</keyword>
<dbReference type="PRINTS" id="PR00455">
    <property type="entry name" value="HTHTETR"/>
</dbReference>
<evidence type="ECO:0000313" key="6">
    <source>
        <dbReference type="EMBL" id="WCT74429.1"/>
    </source>
</evidence>
<dbReference type="PROSITE" id="PS50977">
    <property type="entry name" value="HTH_TETR_2"/>
    <property type="match status" value="1"/>
</dbReference>
<dbReference type="PANTHER" id="PTHR30055">
    <property type="entry name" value="HTH-TYPE TRANSCRIPTIONAL REGULATOR RUTR"/>
    <property type="match status" value="1"/>
</dbReference>
<accession>A0ABY7TQH9</accession>
<evidence type="ECO:0000256" key="4">
    <source>
        <dbReference type="PROSITE-ProRule" id="PRU00335"/>
    </source>
</evidence>
<dbReference type="EMBL" id="CP117411">
    <property type="protein sequence ID" value="WCT74429.1"/>
    <property type="molecule type" value="Genomic_DNA"/>
</dbReference>
<dbReference type="Pfam" id="PF00440">
    <property type="entry name" value="TetR_N"/>
    <property type="match status" value="1"/>
</dbReference>
<dbReference type="Proteomes" id="UP001220395">
    <property type="component" value="Chromosome"/>
</dbReference>
<dbReference type="PANTHER" id="PTHR30055:SF234">
    <property type="entry name" value="HTH-TYPE TRANSCRIPTIONAL REGULATOR BETI"/>
    <property type="match status" value="1"/>
</dbReference>
<proteinExistence type="predicted"/>
<sequence length="200" mass="22148">MTKHIEPPRKRVRRDPETARQLILDATEQLMVDEGYAAVSSRRVAKAVGINSALVHYYFPTADDLFIALHRRMTERHSAKLADLATAEDPLRALWQFQTHWAQTTLGVEFIALANHRKAIRAEIAERTEQARAVQAEALARSLARDGPIPCPPLGMATLLVAISRTLANEEAIGITSGHAEVRAMVEWAMAHLPPPPPTD</sequence>
<dbReference type="SUPFAM" id="SSF46689">
    <property type="entry name" value="Homeodomain-like"/>
    <property type="match status" value="1"/>
</dbReference>
<keyword evidence="2 4" id="KW-0238">DNA-binding</keyword>
<evidence type="ECO:0000256" key="2">
    <source>
        <dbReference type="ARBA" id="ARBA00023125"/>
    </source>
</evidence>
<evidence type="ECO:0000313" key="7">
    <source>
        <dbReference type="Proteomes" id="UP001220395"/>
    </source>
</evidence>
<gene>
    <name evidence="6" type="ORF">PQ455_04145</name>
</gene>
<organism evidence="6 7">
    <name type="scientific">Sphingomonas naphthae</name>
    <dbReference type="NCBI Taxonomy" id="1813468"/>
    <lineage>
        <taxon>Bacteria</taxon>
        <taxon>Pseudomonadati</taxon>
        <taxon>Pseudomonadota</taxon>
        <taxon>Alphaproteobacteria</taxon>
        <taxon>Sphingomonadales</taxon>
        <taxon>Sphingomonadaceae</taxon>
        <taxon>Sphingomonas</taxon>
    </lineage>
</organism>
<keyword evidence="7" id="KW-1185">Reference proteome</keyword>
<feature type="domain" description="HTH tetR-type" evidence="5">
    <location>
        <begin position="17"/>
        <end position="77"/>
    </location>
</feature>
<evidence type="ECO:0000259" key="5">
    <source>
        <dbReference type="PROSITE" id="PS50977"/>
    </source>
</evidence>
<name>A0ABY7TQH9_9SPHN</name>
<dbReference type="RefSeq" id="WP_273689453.1">
    <property type="nucleotide sequence ID" value="NZ_CP117411.1"/>
</dbReference>
<reference evidence="6 7" key="1">
    <citation type="submission" date="2023-02" db="EMBL/GenBank/DDBJ databases">
        <title>Genome sequence of Sphingomonas naphthae.</title>
        <authorList>
            <person name="Kim S."/>
            <person name="Heo J."/>
            <person name="Kwon S.-W."/>
        </authorList>
    </citation>
    <scope>NUCLEOTIDE SEQUENCE [LARGE SCALE GENOMIC DNA]</scope>
    <source>
        <strain evidence="6 7">KACC 18716</strain>
    </source>
</reference>
<protein>
    <submittedName>
        <fullName evidence="6">TetR/AcrR family transcriptional regulator</fullName>
    </submittedName>
</protein>